<dbReference type="InterPro" id="IPR000182">
    <property type="entry name" value="GNAT_dom"/>
</dbReference>
<dbReference type="Gene3D" id="3.40.630.30">
    <property type="match status" value="1"/>
</dbReference>
<dbReference type="InterPro" id="IPR016181">
    <property type="entry name" value="Acyl_CoA_acyltransferase"/>
</dbReference>
<dbReference type="PANTHER" id="PTHR43441:SF2">
    <property type="entry name" value="FAMILY ACETYLTRANSFERASE, PUTATIVE (AFU_ORTHOLOGUE AFUA_7G00850)-RELATED"/>
    <property type="match status" value="1"/>
</dbReference>
<dbReference type="InterPro" id="IPR051908">
    <property type="entry name" value="Ribosomal_N-acetyltransferase"/>
</dbReference>
<gene>
    <name evidence="2" type="ORF">EJN92_15885</name>
</gene>
<dbReference type="KEGG" id="upv:EJN92_15885"/>
<feature type="domain" description="N-acetyltransferase" evidence="1">
    <location>
        <begin position="7"/>
        <end position="169"/>
    </location>
</feature>
<name>A0A3Q9BS84_9BURK</name>
<evidence type="ECO:0000259" key="1">
    <source>
        <dbReference type="PROSITE" id="PS51186"/>
    </source>
</evidence>
<dbReference type="Proteomes" id="UP000275663">
    <property type="component" value="Chromosome"/>
</dbReference>
<dbReference type="AlphaFoldDB" id="A0A3Q9BS84"/>
<organism evidence="2 3">
    <name type="scientific">Undibacterium parvum</name>
    <dbReference type="NCBI Taxonomy" id="401471"/>
    <lineage>
        <taxon>Bacteria</taxon>
        <taxon>Pseudomonadati</taxon>
        <taxon>Pseudomonadota</taxon>
        <taxon>Betaproteobacteria</taxon>
        <taxon>Burkholderiales</taxon>
        <taxon>Oxalobacteraceae</taxon>
        <taxon>Undibacterium</taxon>
    </lineage>
</organism>
<dbReference type="GO" id="GO:0008999">
    <property type="term" value="F:protein-N-terminal-alanine acetyltransferase activity"/>
    <property type="evidence" value="ECO:0007669"/>
    <property type="project" value="TreeGrafter"/>
</dbReference>
<proteinExistence type="predicted"/>
<dbReference type="Pfam" id="PF13302">
    <property type="entry name" value="Acetyltransf_3"/>
    <property type="match status" value="1"/>
</dbReference>
<sequence>MIKGSCFHLRHLKKDELPRYTELINHPDSKGDYLPLEVMLPGMVEQRFEEQSRSKETMEIFVMIDDAGSIIGRVFHFKTVPYFNSREIGYGMFAPASRGKGIMSEAVQLLSDYLFNTLLINRLNIHMNVDNIASEKVAIKCGFKMEGIARGAAFSRGKHSDLKMYALLRDEWEQR</sequence>
<protein>
    <submittedName>
        <fullName evidence="2">N-acetyltransferase</fullName>
    </submittedName>
</protein>
<dbReference type="RefSeq" id="WP_126128715.1">
    <property type="nucleotide sequence ID" value="NZ_CP034464.1"/>
</dbReference>
<dbReference type="PROSITE" id="PS51186">
    <property type="entry name" value="GNAT"/>
    <property type="match status" value="1"/>
</dbReference>
<evidence type="ECO:0000313" key="2">
    <source>
        <dbReference type="EMBL" id="AZP13342.1"/>
    </source>
</evidence>
<dbReference type="PANTHER" id="PTHR43441">
    <property type="entry name" value="RIBOSOMAL-PROTEIN-SERINE ACETYLTRANSFERASE"/>
    <property type="match status" value="1"/>
</dbReference>
<keyword evidence="3" id="KW-1185">Reference proteome</keyword>
<dbReference type="EMBL" id="CP034464">
    <property type="protein sequence ID" value="AZP13342.1"/>
    <property type="molecule type" value="Genomic_DNA"/>
</dbReference>
<dbReference type="GO" id="GO:0005737">
    <property type="term" value="C:cytoplasm"/>
    <property type="evidence" value="ECO:0007669"/>
    <property type="project" value="TreeGrafter"/>
</dbReference>
<evidence type="ECO:0000313" key="3">
    <source>
        <dbReference type="Proteomes" id="UP000275663"/>
    </source>
</evidence>
<keyword evidence="2" id="KW-0808">Transferase</keyword>
<dbReference type="SUPFAM" id="SSF55729">
    <property type="entry name" value="Acyl-CoA N-acyltransferases (Nat)"/>
    <property type="match status" value="1"/>
</dbReference>
<dbReference type="OrthoDB" id="9795206at2"/>
<accession>A0A3Q9BS84</accession>
<dbReference type="GO" id="GO:1990189">
    <property type="term" value="F:protein N-terminal-serine acetyltransferase activity"/>
    <property type="evidence" value="ECO:0007669"/>
    <property type="project" value="TreeGrafter"/>
</dbReference>
<reference evidence="2 3" key="1">
    <citation type="journal article" date="2011" name="Int. J. Syst. Evol. Microbiol.">
        <title>Description of Undibacterium oligocarboniphilum sp. nov., isolated from purified water, and Undibacterium pigrum strain CCUG 49012 as the type strain of Undibacterium parvum sp. nov., and emended descriptions of the genus Undibacterium and the species Undibacterium pigrum.</title>
        <authorList>
            <person name="Eder W."/>
            <person name="Wanner G."/>
            <person name="Ludwig W."/>
            <person name="Busse H.J."/>
            <person name="Ziemke-Kageler F."/>
            <person name="Lang E."/>
        </authorList>
    </citation>
    <scope>NUCLEOTIDE SEQUENCE [LARGE SCALE GENOMIC DNA]</scope>
    <source>
        <strain evidence="2 3">DSM 23061</strain>
    </source>
</reference>